<dbReference type="PANTHER" id="PTHR31672">
    <property type="entry name" value="BNACNNG10540D PROTEIN"/>
    <property type="match status" value="1"/>
</dbReference>
<reference evidence="2" key="2">
    <citation type="submission" date="2023-05" db="EMBL/GenBank/DDBJ databases">
        <authorList>
            <person name="Schelkunov M.I."/>
        </authorList>
    </citation>
    <scope>NUCLEOTIDE SEQUENCE</scope>
    <source>
        <strain evidence="2">Hsosn_3</strain>
        <tissue evidence="2">Leaf</tissue>
    </source>
</reference>
<dbReference type="Proteomes" id="UP001237642">
    <property type="component" value="Unassembled WGS sequence"/>
</dbReference>
<organism evidence="2 3">
    <name type="scientific">Heracleum sosnowskyi</name>
    <dbReference type="NCBI Taxonomy" id="360622"/>
    <lineage>
        <taxon>Eukaryota</taxon>
        <taxon>Viridiplantae</taxon>
        <taxon>Streptophyta</taxon>
        <taxon>Embryophyta</taxon>
        <taxon>Tracheophyta</taxon>
        <taxon>Spermatophyta</taxon>
        <taxon>Magnoliopsida</taxon>
        <taxon>eudicotyledons</taxon>
        <taxon>Gunneridae</taxon>
        <taxon>Pentapetalae</taxon>
        <taxon>asterids</taxon>
        <taxon>campanulids</taxon>
        <taxon>Apiales</taxon>
        <taxon>Apiaceae</taxon>
        <taxon>Apioideae</taxon>
        <taxon>apioid superclade</taxon>
        <taxon>Tordylieae</taxon>
        <taxon>Tordyliinae</taxon>
        <taxon>Heracleum</taxon>
    </lineage>
</organism>
<dbReference type="InterPro" id="IPR006527">
    <property type="entry name" value="F-box-assoc_dom_typ1"/>
</dbReference>
<dbReference type="PANTHER" id="PTHR31672:SF13">
    <property type="entry name" value="F-BOX PROTEIN CPR30-LIKE"/>
    <property type="match status" value="1"/>
</dbReference>
<evidence type="ECO:0000313" key="2">
    <source>
        <dbReference type="EMBL" id="KAK1398379.1"/>
    </source>
</evidence>
<proteinExistence type="predicted"/>
<accession>A0AAD8J6A7</accession>
<dbReference type="Pfam" id="PF07734">
    <property type="entry name" value="FBA_1"/>
    <property type="match status" value="1"/>
</dbReference>
<dbReference type="NCBIfam" id="TIGR01640">
    <property type="entry name" value="F_box_assoc_1"/>
    <property type="match status" value="1"/>
</dbReference>
<evidence type="ECO:0000259" key="1">
    <source>
        <dbReference type="Pfam" id="PF07734"/>
    </source>
</evidence>
<feature type="domain" description="F-box associated beta-propeller type 1" evidence="1">
    <location>
        <begin position="17"/>
        <end position="120"/>
    </location>
</feature>
<protein>
    <recommendedName>
        <fullName evidence="1">F-box associated beta-propeller type 1 domain-containing protein</fullName>
    </recommendedName>
</protein>
<dbReference type="EMBL" id="JAUIZM010000002">
    <property type="protein sequence ID" value="KAK1398379.1"/>
    <property type="molecule type" value="Genomic_DNA"/>
</dbReference>
<dbReference type="AlphaFoldDB" id="A0AAD8J6A7"/>
<keyword evidence="3" id="KW-1185">Reference proteome</keyword>
<name>A0AAD8J6A7_9APIA</name>
<dbReference type="InterPro" id="IPR050796">
    <property type="entry name" value="SCF_F-box_component"/>
</dbReference>
<sequence>MRRDHGRLNPQEGDNGSCNGLVLCLHKQKYSDLGIVCNPLTVIDHFKVYGFGYSDGTNCFKVLRIFSSVMSPGLMTSGSAIVLDVGSDSWRSIGDSPFSPSSTSIPVFLNWVLHWVCDVNNTPRMTLGILEGCLTLCDVLRTGKFDIWVMRKYGVEESWSKDFSVDTTVVDMFLQGRVLEWQNQASKIKEVFKSEALLGYD</sequence>
<evidence type="ECO:0000313" key="3">
    <source>
        <dbReference type="Proteomes" id="UP001237642"/>
    </source>
</evidence>
<dbReference type="InterPro" id="IPR017451">
    <property type="entry name" value="F-box-assoc_interact_dom"/>
</dbReference>
<gene>
    <name evidence="2" type="ORF">POM88_008242</name>
</gene>
<comment type="caution">
    <text evidence="2">The sequence shown here is derived from an EMBL/GenBank/DDBJ whole genome shotgun (WGS) entry which is preliminary data.</text>
</comment>
<reference evidence="2" key="1">
    <citation type="submission" date="2023-02" db="EMBL/GenBank/DDBJ databases">
        <title>Genome of toxic invasive species Heracleum sosnowskyi carries increased number of genes despite the absence of recent whole-genome duplications.</title>
        <authorList>
            <person name="Schelkunov M."/>
            <person name="Shtratnikova V."/>
            <person name="Makarenko M."/>
            <person name="Klepikova A."/>
            <person name="Omelchenko D."/>
            <person name="Novikova G."/>
            <person name="Obukhova E."/>
            <person name="Bogdanov V."/>
            <person name="Penin A."/>
            <person name="Logacheva M."/>
        </authorList>
    </citation>
    <scope>NUCLEOTIDE SEQUENCE</scope>
    <source>
        <strain evidence="2">Hsosn_3</strain>
        <tissue evidence="2">Leaf</tissue>
    </source>
</reference>